<dbReference type="AlphaFoldDB" id="A0A0F4GHU8"/>
<dbReference type="GO" id="GO:0005634">
    <property type="term" value="C:nucleus"/>
    <property type="evidence" value="ECO:0007669"/>
    <property type="project" value="TreeGrafter"/>
</dbReference>
<evidence type="ECO:0000256" key="3">
    <source>
        <dbReference type="ARBA" id="ARBA00022991"/>
    </source>
</evidence>
<dbReference type="InterPro" id="IPR000014">
    <property type="entry name" value="PAS"/>
</dbReference>
<keyword evidence="1" id="KW-0285">Flavoprotein</keyword>
<proteinExistence type="predicted"/>
<dbReference type="PANTHER" id="PTHR47429">
    <property type="entry name" value="PROTEIN TWIN LOV 1"/>
    <property type="match status" value="1"/>
</dbReference>
<name>A0A0F4GHU8_9PEZI</name>
<dbReference type="STRING" id="1047168.A0A0F4GHU8"/>
<gene>
    <name evidence="6" type="ORF">TI39_contig597g00013</name>
</gene>
<dbReference type="PANTHER" id="PTHR47429:SF9">
    <property type="entry name" value="PAS DOMAIN-CONTAINING PROTEIN"/>
    <property type="match status" value="1"/>
</dbReference>
<feature type="region of interest" description="Disordered" evidence="4">
    <location>
        <begin position="224"/>
        <end position="287"/>
    </location>
</feature>
<evidence type="ECO:0000256" key="4">
    <source>
        <dbReference type="SAM" id="MobiDB-lite"/>
    </source>
</evidence>
<feature type="compositionally biased region" description="Basic and acidic residues" evidence="4">
    <location>
        <begin position="884"/>
        <end position="906"/>
    </location>
</feature>
<feature type="compositionally biased region" description="Low complexity" evidence="4">
    <location>
        <begin position="234"/>
        <end position="249"/>
    </location>
</feature>
<feature type="compositionally biased region" description="Polar residues" evidence="4">
    <location>
        <begin position="930"/>
        <end position="941"/>
    </location>
</feature>
<dbReference type="Proteomes" id="UP000033647">
    <property type="component" value="Unassembled WGS sequence"/>
</dbReference>
<keyword evidence="7" id="KW-1185">Reference proteome</keyword>
<keyword evidence="3" id="KW-0157">Chromophore</keyword>
<organism evidence="6 7">
    <name type="scientific">Zymoseptoria brevis</name>
    <dbReference type="NCBI Taxonomy" id="1047168"/>
    <lineage>
        <taxon>Eukaryota</taxon>
        <taxon>Fungi</taxon>
        <taxon>Dikarya</taxon>
        <taxon>Ascomycota</taxon>
        <taxon>Pezizomycotina</taxon>
        <taxon>Dothideomycetes</taxon>
        <taxon>Dothideomycetidae</taxon>
        <taxon>Mycosphaerellales</taxon>
        <taxon>Mycosphaerellaceae</taxon>
        <taxon>Zymoseptoria</taxon>
    </lineage>
</organism>
<feature type="compositionally biased region" description="Polar residues" evidence="4">
    <location>
        <begin position="267"/>
        <end position="278"/>
    </location>
</feature>
<dbReference type="EMBL" id="LAFY01000589">
    <property type="protein sequence ID" value="KJX96863.1"/>
    <property type="molecule type" value="Genomic_DNA"/>
</dbReference>
<evidence type="ECO:0000259" key="5">
    <source>
        <dbReference type="Pfam" id="PF13426"/>
    </source>
</evidence>
<evidence type="ECO:0000256" key="2">
    <source>
        <dbReference type="ARBA" id="ARBA00022643"/>
    </source>
</evidence>
<feature type="region of interest" description="Disordered" evidence="4">
    <location>
        <begin position="847"/>
        <end position="867"/>
    </location>
</feature>
<accession>A0A0F4GHU8</accession>
<evidence type="ECO:0000256" key="1">
    <source>
        <dbReference type="ARBA" id="ARBA00022630"/>
    </source>
</evidence>
<protein>
    <recommendedName>
        <fullName evidence="5">PAS domain-containing protein</fullName>
    </recommendedName>
</protein>
<feature type="region of interest" description="Disordered" evidence="4">
    <location>
        <begin position="884"/>
        <end position="941"/>
    </location>
</feature>
<reference evidence="6 7" key="1">
    <citation type="submission" date="2015-03" db="EMBL/GenBank/DDBJ databases">
        <title>RNA-seq based gene annotation and comparative genomics of four Zymoseptoria species reveal species-specific pathogenicity related genes and transposable element activity.</title>
        <authorList>
            <person name="Grandaubert J."/>
            <person name="Bhattacharyya A."/>
            <person name="Stukenbrock E.H."/>
        </authorList>
    </citation>
    <scope>NUCLEOTIDE SEQUENCE [LARGE SCALE GENOMIC DNA]</scope>
    <source>
        <strain evidence="6 7">Zb18110</strain>
    </source>
</reference>
<feature type="region of interest" description="Disordered" evidence="4">
    <location>
        <begin position="701"/>
        <end position="728"/>
    </location>
</feature>
<comment type="caution">
    <text evidence="6">The sequence shown here is derived from an EMBL/GenBank/DDBJ whole genome shotgun (WGS) entry which is preliminary data.</text>
</comment>
<evidence type="ECO:0000313" key="7">
    <source>
        <dbReference type="Proteomes" id="UP000033647"/>
    </source>
</evidence>
<dbReference type="OrthoDB" id="447251at2759"/>
<evidence type="ECO:0000313" key="6">
    <source>
        <dbReference type="EMBL" id="KJX96863.1"/>
    </source>
</evidence>
<dbReference type="SUPFAM" id="SSF55785">
    <property type="entry name" value="PYP-like sensor domain (PAS domain)"/>
    <property type="match status" value="1"/>
</dbReference>
<dbReference type="InterPro" id="IPR035965">
    <property type="entry name" value="PAS-like_dom_sf"/>
</dbReference>
<dbReference type="Pfam" id="PF13426">
    <property type="entry name" value="PAS_9"/>
    <property type="match status" value="1"/>
</dbReference>
<feature type="compositionally biased region" description="Low complexity" evidence="4">
    <location>
        <begin position="911"/>
        <end position="925"/>
    </location>
</feature>
<keyword evidence="2" id="KW-0288">FMN</keyword>
<feature type="region of interest" description="Disordered" evidence="4">
    <location>
        <begin position="122"/>
        <end position="176"/>
    </location>
</feature>
<dbReference type="Gene3D" id="3.30.450.20">
    <property type="entry name" value="PAS domain"/>
    <property type="match status" value="1"/>
</dbReference>
<feature type="domain" description="PAS" evidence="5">
    <location>
        <begin position="530"/>
        <end position="625"/>
    </location>
</feature>
<sequence>MIETPRRPDLVITAWRKQWQGIKNAWCREAQTVTALVPTHAGDELLGSCHFVQCRRHGGVYTERPSGWAGSFMSLFSLARSQEYPARYRTAPTSMSVSRDHDAADASLRPFILVASHKSHWSNSSVSSKHDSTQSARRKSLRRVSDENMAPSSVYRLYPNPSSMPHRGSVGSDGRPVIRRERSKVNSFDTAIHSPSGTNDGVNDGRNHDFLDRYNHQRRDTVLSTGVVLKQQRSSGSSSGSDAFAFPSSNDDTSQSAAAPAEFGNPHSHTLRTSTSTGHLRRAGRPLPINRARSPVRYETSVSSPSSPTMADNHSVYDPSARSSGASINSVDTLATSTSTLAPLQSRGPDCADMLEPVLEDDHSSWDLVSPPQSADETGVYALEKRAEQLFSADHLKTIFEDPKLLLKFTGFLNSHRPQSVPLLIYYLDATKALRAISYANAIAESLAGIKGHDFTEQSSKPTKNAILQEKAKRAFDVLVQEDLPAFVAHTWTHTVSVSAQRRITGTLAPHLREASEGLAEVFCLTDPSRTDNPIIFASEEFARTTQYGMNYAIGRNCRFLQGPRTNPNSVRRLAMACAAGKEHTEVFVNYRRDGSPFINLLMIAPLMDSRGVVRYNIGAQVDVSGLLRDCSGLEALNRLVEKEQNPQNSAEDDESRHNKDEFQELSEMFNGSELNTVRKYGGRMHKEYVDDEDLVSERGGRPRLLLKNSSEDSLDERRRNHAVHQSLSAKERVSGKLSGVYQDYLLLRPAPSLRILFTSPSLRVPGILQSPFINRIGGSARVRANLVDALAEGQGVTAKIRWLIRPDENGEGKGRPRWIHCTPLIGHSGAVGVWMVVLVDDDSTLSDGSSARRIKQAPPVSTNIGGKEWDATAARELKHLADLQLDHDRAGAKSRAEMRGAKESPRQQPSSDRAASWGASRAGAKTPVGPSSESEVSFNL</sequence>